<keyword evidence="3" id="KW-1185">Reference proteome</keyword>
<feature type="region of interest" description="Disordered" evidence="1">
    <location>
        <begin position="1"/>
        <end position="22"/>
    </location>
</feature>
<reference evidence="2 3" key="1">
    <citation type="submission" date="2019-11" db="EMBL/GenBank/DDBJ databases">
        <title>Whole genome sequence of Oryza granulata.</title>
        <authorList>
            <person name="Li W."/>
        </authorList>
    </citation>
    <scope>NUCLEOTIDE SEQUENCE [LARGE SCALE GENOMIC DNA]</scope>
    <source>
        <strain evidence="3">cv. Menghai</strain>
        <tissue evidence="2">Leaf</tissue>
    </source>
</reference>
<accession>A0A6G1E600</accession>
<comment type="caution">
    <text evidence="2">The sequence shown here is derived from an EMBL/GenBank/DDBJ whole genome shotgun (WGS) entry which is preliminary data.</text>
</comment>
<name>A0A6G1E600_9ORYZ</name>
<organism evidence="2 3">
    <name type="scientific">Oryza meyeriana var. granulata</name>
    <dbReference type="NCBI Taxonomy" id="110450"/>
    <lineage>
        <taxon>Eukaryota</taxon>
        <taxon>Viridiplantae</taxon>
        <taxon>Streptophyta</taxon>
        <taxon>Embryophyta</taxon>
        <taxon>Tracheophyta</taxon>
        <taxon>Spermatophyta</taxon>
        <taxon>Magnoliopsida</taxon>
        <taxon>Liliopsida</taxon>
        <taxon>Poales</taxon>
        <taxon>Poaceae</taxon>
        <taxon>BOP clade</taxon>
        <taxon>Oryzoideae</taxon>
        <taxon>Oryzeae</taxon>
        <taxon>Oryzinae</taxon>
        <taxon>Oryza</taxon>
        <taxon>Oryza meyeriana</taxon>
    </lineage>
</organism>
<feature type="compositionally biased region" description="Polar residues" evidence="1">
    <location>
        <begin position="1"/>
        <end position="16"/>
    </location>
</feature>
<proteinExistence type="predicted"/>
<evidence type="ECO:0000313" key="2">
    <source>
        <dbReference type="EMBL" id="KAF0920091.1"/>
    </source>
</evidence>
<dbReference type="EMBL" id="SPHZ02000005">
    <property type="protein sequence ID" value="KAF0920091.1"/>
    <property type="molecule type" value="Genomic_DNA"/>
</dbReference>
<protein>
    <submittedName>
        <fullName evidence="2">Uncharacterized protein</fullName>
    </submittedName>
</protein>
<dbReference type="AlphaFoldDB" id="A0A6G1E600"/>
<dbReference type="Proteomes" id="UP000479710">
    <property type="component" value="Unassembled WGS sequence"/>
</dbReference>
<evidence type="ECO:0000313" key="3">
    <source>
        <dbReference type="Proteomes" id="UP000479710"/>
    </source>
</evidence>
<evidence type="ECO:0000256" key="1">
    <source>
        <dbReference type="SAM" id="MobiDB-lite"/>
    </source>
</evidence>
<sequence length="79" mass="8282">MSISPSISFHHQSATASAPKLPLPSTLTYPMVAAYCTTVSLQLGTGADELEMRACELHRGLGGAAVAISKQRSTTRCTC</sequence>
<gene>
    <name evidence="2" type="ORF">E2562_033341</name>
</gene>